<protein>
    <recommendedName>
        <fullName evidence="5">C4-dicarboxylate ABC transporter substrate-binding protein</fullName>
    </recommendedName>
</protein>
<evidence type="ECO:0000256" key="1">
    <source>
        <dbReference type="ARBA" id="ARBA00009023"/>
    </source>
</evidence>
<organism evidence="4">
    <name type="scientific">marine sediment metagenome</name>
    <dbReference type="NCBI Taxonomy" id="412755"/>
    <lineage>
        <taxon>unclassified sequences</taxon>
        <taxon>metagenomes</taxon>
        <taxon>ecological metagenomes</taxon>
    </lineage>
</organism>
<dbReference type="PANTHER" id="PTHR33376">
    <property type="match status" value="1"/>
</dbReference>
<proteinExistence type="inferred from homology"/>
<evidence type="ECO:0000313" key="4">
    <source>
        <dbReference type="EMBL" id="GAH48668.1"/>
    </source>
</evidence>
<sequence>CWNFSRYFETNTFEVLPYVVMSGVTSESCGGTFVMNLDVWDSLPADVQQIMTEERKEQEKWVNDLEKAVGDELLEEYEAEGIIDIYILPSEERARWVAACDPFYETLVSEWGEKGKKVLEIARYYQAKYAGES</sequence>
<evidence type="ECO:0008006" key="5">
    <source>
        <dbReference type="Google" id="ProtNLM"/>
    </source>
</evidence>
<comment type="caution">
    <text evidence="4">The sequence shown here is derived from an EMBL/GenBank/DDBJ whole genome shotgun (WGS) entry which is preliminary data.</text>
</comment>
<evidence type="ECO:0000256" key="3">
    <source>
        <dbReference type="ARBA" id="ARBA00022729"/>
    </source>
</evidence>
<dbReference type="PANTHER" id="PTHR33376:SF7">
    <property type="entry name" value="C4-DICARBOXYLATE-BINDING PROTEIN DCTB"/>
    <property type="match status" value="1"/>
</dbReference>
<name>X1HTQ9_9ZZZZ</name>
<dbReference type="EMBL" id="BARU01021696">
    <property type="protein sequence ID" value="GAH48668.1"/>
    <property type="molecule type" value="Genomic_DNA"/>
</dbReference>
<keyword evidence="2" id="KW-0813">Transport</keyword>
<dbReference type="Gene3D" id="3.40.190.170">
    <property type="entry name" value="Bacterial extracellular solute-binding protein, family 7"/>
    <property type="match status" value="1"/>
</dbReference>
<dbReference type="InterPro" id="IPR038404">
    <property type="entry name" value="TRAP_DctP_sf"/>
</dbReference>
<reference evidence="4" key="1">
    <citation type="journal article" date="2014" name="Front. Microbiol.">
        <title>High frequency of phylogenetically diverse reductive dehalogenase-homologous genes in deep subseafloor sedimentary metagenomes.</title>
        <authorList>
            <person name="Kawai M."/>
            <person name="Futagami T."/>
            <person name="Toyoda A."/>
            <person name="Takaki Y."/>
            <person name="Nishi S."/>
            <person name="Hori S."/>
            <person name="Arai W."/>
            <person name="Tsubouchi T."/>
            <person name="Morono Y."/>
            <person name="Uchiyama I."/>
            <person name="Ito T."/>
            <person name="Fujiyama A."/>
            <person name="Inagaki F."/>
            <person name="Takami H."/>
        </authorList>
    </citation>
    <scope>NUCLEOTIDE SEQUENCE</scope>
    <source>
        <strain evidence="4">Expedition CK06-06</strain>
    </source>
</reference>
<comment type="similarity">
    <text evidence="1">Belongs to the bacterial solute-binding protein 7 family.</text>
</comment>
<keyword evidence="3" id="KW-0732">Signal</keyword>
<dbReference type="Pfam" id="PF03480">
    <property type="entry name" value="DctP"/>
    <property type="match status" value="1"/>
</dbReference>
<gene>
    <name evidence="4" type="ORF">S03H2_35466</name>
</gene>
<accession>X1HTQ9</accession>
<dbReference type="GO" id="GO:0055085">
    <property type="term" value="P:transmembrane transport"/>
    <property type="evidence" value="ECO:0007669"/>
    <property type="project" value="InterPro"/>
</dbReference>
<dbReference type="InterPro" id="IPR018389">
    <property type="entry name" value="DctP_fam"/>
</dbReference>
<dbReference type="AlphaFoldDB" id="X1HTQ9"/>
<feature type="non-terminal residue" evidence="4">
    <location>
        <position position="1"/>
    </location>
</feature>
<evidence type="ECO:0000256" key="2">
    <source>
        <dbReference type="ARBA" id="ARBA00022448"/>
    </source>
</evidence>